<organism evidence="2 3">
    <name type="scientific">Paenibacillus sedimenti</name>
    <dbReference type="NCBI Taxonomy" id="2770274"/>
    <lineage>
        <taxon>Bacteria</taxon>
        <taxon>Bacillati</taxon>
        <taxon>Bacillota</taxon>
        <taxon>Bacilli</taxon>
        <taxon>Bacillales</taxon>
        <taxon>Paenibacillaceae</taxon>
        <taxon>Paenibacillus</taxon>
    </lineage>
</organism>
<feature type="transmembrane region" description="Helical" evidence="1">
    <location>
        <begin position="51"/>
        <end position="73"/>
    </location>
</feature>
<comment type="caution">
    <text evidence="2">The sequence shown here is derived from an EMBL/GenBank/DDBJ whole genome shotgun (WGS) entry which is preliminary data.</text>
</comment>
<accession>A0A926KPD2</accession>
<name>A0A926KPD2_9BACL</name>
<keyword evidence="1" id="KW-1133">Transmembrane helix</keyword>
<evidence type="ECO:0000256" key="1">
    <source>
        <dbReference type="SAM" id="Phobius"/>
    </source>
</evidence>
<protein>
    <submittedName>
        <fullName evidence="2">Uncharacterized protein</fullName>
    </submittedName>
</protein>
<evidence type="ECO:0000313" key="3">
    <source>
        <dbReference type="Proteomes" id="UP000650466"/>
    </source>
</evidence>
<reference evidence="2" key="1">
    <citation type="submission" date="2020-09" db="EMBL/GenBank/DDBJ databases">
        <title>Draft Genome Sequence of Paenibacillus sp. WST5.</title>
        <authorList>
            <person name="Bao Z."/>
        </authorList>
    </citation>
    <scope>NUCLEOTIDE SEQUENCE</scope>
    <source>
        <strain evidence="2">WST5</strain>
    </source>
</reference>
<evidence type="ECO:0000313" key="2">
    <source>
        <dbReference type="EMBL" id="MBD0380701.1"/>
    </source>
</evidence>
<dbReference type="EMBL" id="JACVVD010000003">
    <property type="protein sequence ID" value="MBD0380701.1"/>
    <property type="molecule type" value="Genomic_DNA"/>
</dbReference>
<dbReference type="AlphaFoldDB" id="A0A926KPD2"/>
<feature type="transmembrane region" description="Helical" evidence="1">
    <location>
        <begin position="85"/>
        <end position="105"/>
    </location>
</feature>
<keyword evidence="1" id="KW-0812">Transmembrane</keyword>
<dbReference type="Proteomes" id="UP000650466">
    <property type="component" value="Unassembled WGS sequence"/>
</dbReference>
<gene>
    <name evidence="2" type="ORF">ICC18_11290</name>
</gene>
<sequence length="142" mass="15174">MAEQKSERRFHFLGVLLGVSIDNLGTFVSTALIGSAYFAANPVNGNDLSQIYSNVGLLMVLLAVGLFWTFLGGYVAAKVAKRAEVFNASIIGVIAAAIGFDSMLTSRDIPLWYELIGFIVIIPISLLGGYLALKKNGSKTKA</sequence>
<proteinExistence type="predicted"/>
<keyword evidence="3" id="KW-1185">Reference proteome</keyword>
<feature type="transmembrane region" description="Helical" evidence="1">
    <location>
        <begin position="12"/>
        <end position="39"/>
    </location>
</feature>
<keyword evidence="1" id="KW-0472">Membrane</keyword>
<dbReference type="RefSeq" id="WP_188174479.1">
    <property type="nucleotide sequence ID" value="NZ_JACVVD010000003.1"/>
</dbReference>
<feature type="transmembrane region" description="Helical" evidence="1">
    <location>
        <begin position="111"/>
        <end position="133"/>
    </location>
</feature>